<sequence length="132" mass="14673">MSFHEKSMEVSKARETGKGLIPCGNLWSLPTLLRNRHHVFDANSGSSIWFGLASALNFGIGCNGKTCPQQIISVTGYVNACSNKQRTMDAEAGSSTKMDILSPPKRRQRTAMAVPKKNMIMNAYEYVYKNWP</sequence>
<evidence type="ECO:0000313" key="2">
    <source>
        <dbReference type="Proteomes" id="UP000299102"/>
    </source>
</evidence>
<reference evidence="1 2" key="1">
    <citation type="journal article" date="2019" name="Commun. Biol.">
        <title>The bagworm genome reveals a unique fibroin gene that provides high tensile strength.</title>
        <authorList>
            <person name="Kono N."/>
            <person name="Nakamura H."/>
            <person name="Ohtoshi R."/>
            <person name="Tomita M."/>
            <person name="Numata K."/>
            <person name="Arakawa K."/>
        </authorList>
    </citation>
    <scope>NUCLEOTIDE SEQUENCE [LARGE SCALE GENOMIC DNA]</scope>
</reference>
<dbReference type="Proteomes" id="UP000299102">
    <property type="component" value="Unassembled WGS sequence"/>
</dbReference>
<dbReference type="EMBL" id="BGZK01000347">
    <property type="protein sequence ID" value="GBP38372.1"/>
    <property type="molecule type" value="Genomic_DNA"/>
</dbReference>
<dbReference type="AlphaFoldDB" id="A0A4C1VJ00"/>
<keyword evidence="2" id="KW-1185">Reference proteome</keyword>
<organism evidence="1 2">
    <name type="scientific">Eumeta variegata</name>
    <name type="common">Bagworm moth</name>
    <name type="synonym">Eumeta japonica</name>
    <dbReference type="NCBI Taxonomy" id="151549"/>
    <lineage>
        <taxon>Eukaryota</taxon>
        <taxon>Metazoa</taxon>
        <taxon>Ecdysozoa</taxon>
        <taxon>Arthropoda</taxon>
        <taxon>Hexapoda</taxon>
        <taxon>Insecta</taxon>
        <taxon>Pterygota</taxon>
        <taxon>Neoptera</taxon>
        <taxon>Endopterygota</taxon>
        <taxon>Lepidoptera</taxon>
        <taxon>Glossata</taxon>
        <taxon>Ditrysia</taxon>
        <taxon>Tineoidea</taxon>
        <taxon>Psychidae</taxon>
        <taxon>Oiketicinae</taxon>
        <taxon>Eumeta</taxon>
    </lineage>
</organism>
<gene>
    <name evidence="1" type="ORF">EVAR_36325_1</name>
</gene>
<proteinExistence type="predicted"/>
<name>A0A4C1VJ00_EUMVA</name>
<protein>
    <submittedName>
        <fullName evidence="1">Uncharacterized protein</fullName>
    </submittedName>
</protein>
<comment type="caution">
    <text evidence="1">The sequence shown here is derived from an EMBL/GenBank/DDBJ whole genome shotgun (WGS) entry which is preliminary data.</text>
</comment>
<accession>A0A4C1VJ00</accession>
<evidence type="ECO:0000313" key="1">
    <source>
        <dbReference type="EMBL" id="GBP38372.1"/>
    </source>
</evidence>